<dbReference type="InterPro" id="IPR033712">
    <property type="entry name" value="Pumilio_RNA-bd"/>
</dbReference>
<dbReference type="GO" id="GO:0003729">
    <property type="term" value="F:mRNA binding"/>
    <property type="evidence" value="ECO:0007669"/>
    <property type="project" value="TreeGrafter"/>
</dbReference>
<keyword evidence="8" id="KW-1185">Reference proteome</keyword>
<dbReference type="AlphaFoldDB" id="A0AAD8NEX6"/>
<reference evidence="7" key="1">
    <citation type="journal article" date="2023" name="bioRxiv">
        <title>Improved chromosome-level genome assembly for marigold (Tagetes erecta).</title>
        <authorList>
            <person name="Jiang F."/>
            <person name="Yuan L."/>
            <person name="Wang S."/>
            <person name="Wang H."/>
            <person name="Xu D."/>
            <person name="Wang A."/>
            <person name="Fan W."/>
        </authorList>
    </citation>
    <scope>NUCLEOTIDE SEQUENCE</scope>
    <source>
        <strain evidence="7">WSJ</strain>
        <tissue evidence="7">Leaf</tissue>
    </source>
</reference>
<evidence type="ECO:0000313" key="8">
    <source>
        <dbReference type="Proteomes" id="UP001229421"/>
    </source>
</evidence>
<dbReference type="FunFam" id="1.25.10.10:FF:000237">
    <property type="entry name" value="Pumilio homolog 9"/>
    <property type="match status" value="1"/>
</dbReference>
<evidence type="ECO:0000256" key="4">
    <source>
        <dbReference type="ARBA" id="ARBA00058490"/>
    </source>
</evidence>
<feature type="repeat" description="Pumilio" evidence="5">
    <location>
        <begin position="335"/>
        <end position="370"/>
    </location>
</feature>
<feature type="repeat" description="Pumilio" evidence="5">
    <location>
        <begin position="187"/>
        <end position="222"/>
    </location>
</feature>
<keyword evidence="3" id="KW-0694">RNA-binding</keyword>
<dbReference type="Pfam" id="PF00806">
    <property type="entry name" value="PUF"/>
    <property type="match status" value="8"/>
</dbReference>
<name>A0AAD8NEX6_TARER</name>
<dbReference type="EMBL" id="JAUHHV010000011">
    <property type="protein sequence ID" value="KAK1407554.1"/>
    <property type="molecule type" value="Genomic_DNA"/>
</dbReference>
<proteinExistence type="predicted"/>
<dbReference type="Gene3D" id="1.25.10.10">
    <property type="entry name" value="Leucine-rich Repeat Variant"/>
    <property type="match status" value="1"/>
</dbReference>
<feature type="repeat" description="Pumilio" evidence="5">
    <location>
        <begin position="371"/>
        <end position="406"/>
    </location>
</feature>
<feature type="repeat" description="Pumilio" evidence="5">
    <location>
        <begin position="223"/>
        <end position="259"/>
    </location>
</feature>
<accession>A0AAD8NEX6</accession>
<comment type="caution">
    <text evidence="7">The sequence shown here is derived from an EMBL/GenBank/DDBJ whole genome shotgun (WGS) entry which is preliminary data.</text>
</comment>
<dbReference type="SUPFAM" id="SSF48371">
    <property type="entry name" value="ARM repeat"/>
    <property type="match status" value="1"/>
</dbReference>
<evidence type="ECO:0000313" key="7">
    <source>
        <dbReference type="EMBL" id="KAK1407554.1"/>
    </source>
</evidence>
<evidence type="ECO:0000256" key="5">
    <source>
        <dbReference type="PROSITE-ProRule" id="PRU00317"/>
    </source>
</evidence>
<dbReference type="CDD" id="cd07920">
    <property type="entry name" value="Pumilio"/>
    <property type="match status" value="1"/>
</dbReference>
<dbReference type="InterPro" id="IPR033133">
    <property type="entry name" value="PUM-HD"/>
</dbReference>
<dbReference type="GO" id="GO:0005737">
    <property type="term" value="C:cytoplasm"/>
    <property type="evidence" value="ECO:0007669"/>
    <property type="project" value="TreeGrafter"/>
</dbReference>
<dbReference type="InterPro" id="IPR016024">
    <property type="entry name" value="ARM-type_fold"/>
</dbReference>
<dbReference type="InterPro" id="IPR001313">
    <property type="entry name" value="Pumilio_RNA-bd_rpt"/>
</dbReference>
<keyword evidence="1" id="KW-0677">Repeat</keyword>
<evidence type="ECO:0000256" key="1">
    <source>
        <dbReference type="ARBA" id="ARBA00022737"/>
    </source>
</evidence>
<protein>
    <recommendedName>
        <fullName evidence="6">PUM-HD domain-containing protein</fullName>
    </recommendedName>
</protein>
<dbReference type="PANTHER" id="PTHR12537:SF180">
    <property type="entry name" value="ARMADILLO-LIKE HELICAL, PUMILIO DOMAIN-CONTAINING PROTEIN"/>
    <property type="match status" value="1"/>
</dbReference>
<dbReference type="Proteomes" id="UP001229421">
    <property type="component" value="Unassembled WGS sequence"/>
</dbReference>
<evidence type="ECO:0000259" key="6">
    <source>
        <dbReference type="PROSITE" id="PS50303"/>
    </source>
</evidence>
<evidence type="ECO:0000256" key="3">
    <source>
        <dbReference type="ARBA" id="ARBA00022884"/>
    </source>
</evidence>
<dbReference type="GO" id="GO:0006417">
    <property type="term" value="P:regulation of translation"/>
    <property type="evidence" value="ECO:0007669"/>
    <property type="project" value="UniProtKB-KW"/>
</dbReference>
<feature type="domain" description="PUM-HD" evidence="6">
    <location>
        <begin position="166"/>
        <end position="506"/>
    </location>
</feature>
<evidence type="ECO:0000256" key="2">
    <source>
        <dbReference type="ARBA" id="ARBA00022845"/>
    </source>
</evidence>
<dbReference type="InterPro" id="IPR011989">
    <property type="entry name" value="ARM-like"/>
</dbReference>
<organism evidence="7 8">
    <name type="scientific">Tagetes erecta</name>
    <name type="common">African marigold</name>
    <dbReference type="NCBI Taxonomy" id="13708"/>
    <lineage>
        <taxon>Eukaryota</taxon>
        <taxon>Viridiplantae</taxon>
        <taxon>Streptophyta</taxon>
        <taxon>Embryophyta</taxon>
        <taxon>Tracheophyta</taxon>
        <taxon>Spermatophyta</taxon>
        <taxon>Magnoliopsida</taxon>
        <taxon>eudicotyledons</taxon>
        <taxon>Gunneridae</taxon>
        <taxon>Pentapetalae</taxon>
        <taxon>asterids</taxon>
        <taxon>campanulids</taxon>
        <taxon>Asterales</taxon>
        <taxon>Asteraceae</taxon>
        <taxon>Asteroideae</taxon>
        <taxon>Heliantheae alliance</taxon>
        <taxon>Tageteae</taxon>
        <taxon>Tagetes</taxon>
    </lineage>
</organism>
<dbReference type="PROSITE" id="PS50303">
    <property type="entry name" value="PUM_HD"/>
    <property type="match status" value="1"/>
</dbReference>
<keyword evidence="2" id="KW-0810">Translation regulation</keyword>
<comment type="function">
    <text evidence="4">Sequence-specific RNA-binding protein that regulates translation and mRNA stability by binding the 3'-UTR of target mRNAs.</text>
</comment>
<dbReference type="PANTHER" id="PTHR12537">
    <property type="entry name" value="RNA BINDING PROTEIN PUMILIO-RELATED"/>
    <property type="match status" value="1"/>
</dbReference>
<feature type="repeat" description="Pumilio" evidence="5">
    <location>
        <begin position="407"/>
        <end position="442"/>
    </location>
</feature>
<dbReference type="SMART" id="SM00025">
    <property type="entry name" value="Pumilio"/>
    <property type="match status" value="8"/>
</dbReference>
<gene>
    <name evidence="7" type="ORF">QVD17_39173</name>
</gene>
<sequence length="510" mass="56905">MGTEADFQSMSPWIMIDDSVLTGFDRNQVSSNFPLSIDVDETVANVFSKLSVSSSNEFCSRNLLPVNGEISGIGTSIGAGEGFGEGSGNRNRNWSMYSSVGHANHLTVDPHVHHYPLWRNRELRSSGFDQPIDFDQSSDLLHKQQLFSSSKYSSVNDDVNVNFVSSTTSTTSKSRNHQVVSLLSLKELRGMIHTLAKDQNGCRLLQSKFENPTNEEIEFVVYEVLDCITDLMKDQFGNYLIQKLITVCNDDHKLRMLLSLIDVPVEMVLVCMNPHGTRAMQKLLENLTDPYQIALAMAALRPAAARLANDPNGHHVIQYCLIHFPSDVNEPILKEIANKCYEVATDRSGCCVLQACMEHSHGKVRNRLVAEILGNAVLLAEDPYGNYVLQHMVGLKVAEFTARLVRQLQGNFASLSCNKYASNVVEKCLNESGEDISRKIVMELITCSNPSLLLTDPYANFVIQSALTVSTGFVYECLLELISDNMSSMRTNLYGKKILAWFEKRRILAI</sequence>
<dbReference type="PROSITE" id="PS50302">
    <property type="entry name" value="PUM"/>
    <property type="match status" value="5"/>
</dbReference>